<dbReference type="PANTHER" id="PTHR43668">
    <property type="entry name" value="ALLANTOINASE"/>
    <property type="match status" value="1"/>
</dbReference>
<dbReference type="InterPro" id="IPR006680">
    <property type="entry name" value="Amidohydro-rel"/>
</dbReference>
<dbReference type="RefSeq" id="WP_110127036.1">
    <property type="nucleotide sequence ID" value="NZ_QHLY01000012.1"/>
</dbReference>
<dbReference type="EC" id="3.5.2.5" evidence="5"/>
<evidence type="ECO:0000256" key="9">
    <source>
        <dbReference type="ARBA" id="ARBA00022833"/>
    </source>
</evidence>
<dbReference type="FunFam" id="3.20.20.140:FF:000032">
    <property type="entry name" value="Allantoinase Dal1"/>
    <property type="match status" value="1"/>
</dbReference>
<comment type="caution">
    <text evidence="11">The sequence shown here is derived from an EMBL/GenBank/DDBJ whole genome shotgun (WGS) entry which is preliminary data.</text>
</comment>
<dbReference type="PANTHER" id="PTHR43668:SF2">
    <property type="entry name" value="ALLANTOINASE"/>
    <property type="match status" value="1"/>
</dbReference>
<sequence length="448" mass="46394">MHDLVIRSARVLTARGFGAAAIAISDGVITTIEPVDAVLPARTDITLPAGQVLQPGVVDTHVHVNEPGRTDWEGFASATLAAAAGGVTTIIDMPLNSIPPTTTVAALDLKRQAAAPQATVNVGFWGGAIPANLGALQPLHEAGVFGFKAFLSPSGVDEFPHLSPAELETAAVEIAGFGGLLVVHAEDPAVLDRSENAGGTAYADFVASRPDEAEDAAIARVIDVVRRTGVRAHILHLSSATVLPRLAAARAEGLPITVETCPHYLSFAAEAIADGATAFKCCPPIRDEGNRELLWQGLENGVIDFIASDHSPATRELKLGHGGDFGLAWGGISGLQLSLPAVWTAARDRGLPLDRVLAWMTTATARFAGLDSGAITVGAAADLVAFAPDETFTVSVDALRHKNRVSAFDGATLFGRVHTTWLAGAVIFAADATGASARPPAGQLLRAR</sequence>
<dbReference type="GO" id="GO:0005737">
    <property type="term" value="C:cytoplasm"/>
    <property type="evidence" value="ECO:0007669"/>
    <property type="project" value="TreeGrafter"/>
</dbReference>
<dbReference type="SUPFAM" id="SSF51338">
    <property type="entry name" value="Composite domain of metallo-dependent hydrolases"/>
    <property type="match status" value="1"/>
</dbReference>
<dbReference type="InterPro" id="IPR017593">
    <property type="entry name" value="Allantoinase"/>
</dbReference>
<evidence type="ECO:0000256" key="8">
    <source>
        <dbReference type="ARBA" id="ARBA00022801"/>
    </source>
</evidence>
<comment type="subunit">
    <text evidence="4">Homotetramer.</text>
</comment>
<evidence type="ECO:0000256" key="1">
    <source>
        <dbReference type="ARBA" id="ARBA00001947"/>
    </source>
</evidence>
<dbReference type="Gene3D" id="3.20.20.140">
    <property type="entry name" value="Metal-dependent hydrolases"/>
    <property type="match status" value="1"/>
</dbReference>
<evidence type="ECO:0000313" key="11">
    <source>
        <dbReference type="EMBL" id="PXA67352.1"/>
    </source>
</evidence>
<comment type="pathway">
    <text evidence="2">Nitrogen metabolism; (S)-allantoin degradation; allantoate from (S)-allantoin: step 1/1.</text>
</comment>
<comment type="cofactor">
    <cofactor evidence="1">
        <name>Zn(2+)</name>
        <dbReference type="ChEBI" id="CHEBI:29105"/>
    </cofactor>
</comment>
<evidence type="ECO:0000256" key="6">
    <source>
        <dbReference type="ARBA" id="ARBA00022631"/>
    </source>
</evidence>
<evidence type="ECO:0000313" key="12">
    <source>
        <dbReference type="Proteomes" id="UP000246722"/>
    </source>
</evidence>
<dbReference type="GO" id="GO:0008270">
    <property type="term" value="F:zinc ion binding"/>
    <property type="evidence" value="ECO:0007669"/>
    <property type="project" value="InterPro"/>
</dbReference>
<dbReference type="InterPro" id="IPR050138">
    <property type="entry name" value="DHOase/Allantoinase_Hydrolase"/>
</dbReference>
<organism evidence="11 12">
    <name type="scientific">Cryobacterium arcticum</name>
    <dbReference type="NCBI Taxonomy" id="670052"/>
    <lineage>
        <taxon>Bacteria</taxon>
        <taxon>Bacillati</taxon>
        <taxon>Actinomycetota</taxon>
        <taxon>Actinomycetes</taxon>
        <taxon>Micrococcales</taxon>
        <taxon>Microbacteriaceae</taxon>
        <taxon>Cryobacterium</taxon>
    </lineage>
</organism>
<dbReference type="GO" id="GO:0004038">
    <property type="term" value="F:allantoinase activity"/>
    <property type="evidence" value="ECO:0007669"/>
    <property type="project" value="UniProtKB-EC"/>
</dbReference>
<keyword evidence="8" id="KW-0378">Hydrolase</keyword>
<comment type="similarity">
    <text evidence="3">Belongs to the metallo-dependent hydrolases superfamily. Allantoinase family.</text>
</comment>
<dbReference type="InterPro" id="IPR011059">
    <property type="entry name" value="Metal-dep_hydrolase_composite"/>
</dbReference>
<feature type="domain" description="Amidohydrolase-related" evidence="10">
    <location>
        <begin position="53"/>
        <end position="425"/>
    </location>
</feature>
<accession>A0A317ZLD0</accession>
<evidence type="ECO:0000256" key="2">
    <source>
        <dbReference type="ARBA" id="ARBA00004968"/>
    </source>
</evidence>
<protein>
    <recommendedName>
        <fullName evidence="5">allantoinase</fullName>
        <ecNumber evidence="5">3.5.2.5</ecNumber>
    </recommendedName>
</protein>
<dbReference type="Pfam" id="PF01979">
    <property type="entry name" value="Amidohydro_1"/>
    <property type="match status" value="1"/>
</dbReference>
<keyword evidence="6" id="KW-0659">Purine metabolism</keyword>
<name>A0A317ZLD0_9MICO</name>
<evidence type="ECO:0000259" key="10">
    <source>
        <dbReference type="Pfam" id="PF01979"/>
    </source>
</evidence>
<reference evidence="11 12" key="1">
    <citation type="submission" date="2018-05" db="EMBL/GenBank/DDBJ databases">
        <title>Genetic diversity of glacier-inhabiting Cryobacterium bacteria in China and description of Cryobacterium mengkeensis sp. nov. and Arthrobacter glacialis sp. nov.</title>
        <authorList>
            <person name="Liu Q."/>
            <person name="Xin Y.-H."/>
        </authorList>
    </citation>
    <scope>NUCLEOTIDE SEQUENCE [LARGE SCALE GENOMIC DNA]</scope>
    <source>
        <strain evidence="11 12">SK-1</strain>
    </source>
</reference>
<gene>
    <name evidence="11" type="primary">allB</name>
    <name evidence="11" type="ORF">CTB96_11455</name>
</gene>
<dbReference type="GO" id="GO:0050897">
    <property type="term" value="F:cobalt ion binding"/>
    <property type="evidence" value="ECO:0007669"/>
    <property type="project" value="InterPro"/>
</dbReference>
<evidence type="ECO:0000256" key="4">
    <source>
        <dbReference type="ARBA" id="ARBA00011881"/>
    </source>
</evidence>
<dbReference type="Proteomes" id="UP000246722">
    <property type="component" value="Unassembled WGS sequence"/>
</dbReference>
<dbReference type="AlphaFoldDB" id="A0A317ZLD0"/>
<evidence type="ECO:0000256" key="7">
    <source>
        <dbReference type="ARBA" id="ARBA00022723"/>
    </source>
</evidence>
<keyword evidence="7" id="KW-0479">Metal-binding</keyword>
<keyword evidence="9" id="KW-0862">Zinc</keyword>
<dbReference type="OrthoDB" id="9803027at2"/>
<dbReference type="SUPFAM" id="SSF51556">
    <property type="entry name" value="Metallo-dependent hydrolases"/>
    <property type="match status" value="1"/>
</dbReference>
<proteinExistence type="inferred from homology"/>
<evidence type="ECO:0000256" key="5">
    <source>
        <dbReference type="ARBA" id="ARBA00012863"/>
    </source>
</evidence>
<dbReference type="NCBIfam" id="TIGR03178">
    <property type="entry name" value="allantoinase"/>
    <property type="match status" value="1"/>
</dbReference>
<dbReference type="EMBL" id="QHLY01000012">
    <property type="protein sequence ID" value="PXA67352.1"/>
    <property type="molecule type" value="Genomic_DNA"/>
</dbReference>
<keyword evidence="12" id="KW-1185">Reference proteome</keyword>
<dbReference type="InterPro" id="IPR032466">
    <property type="entry name" value="Metal_Hydrolase"/>
</dbReference>
<dbReference type="GO" id="GO:0000256">
    <property type="term" value="P:allantoin catabolic process"/>
    <property type="evidence" value="ECO:0007669"/>
    <property type="project" value="InterPro"/>
</dbReference>
<dbReference type="GO" id="GO:0006145">
    <property type="term" value="P:purine nucleobase catabolic process"/>
    <property type="evidence" value="ECO:0007669"/>
    <property type="project" value="TreeGrafter"/>
</dbReference>
<evidence type="ECO:0000256" key="3">
    <source>
        <dbReference type="ARBA" id="ARBA00010368"/>
    </source>
</evidence>